<keyword evidence="1" id="KW-0808">Transferase</keyword>
<proteinExistence type="predicted"/>
<dbReference type="Pfam" id="PF09837">
    <property type="entry name" value="DUF2064"/>
    <property type="match status" value="1"/>
</dbReference>
<protein>
    <submittedName>
        <fullName evidence="1">Glycosyltransferase</fullName>
    </submittedName>
</protein>
<dbReference type="NCBIfam" id="TIGR04282">
    <property type="entry name" value="glyco_like_cofC"/>
    <property type="match status" value="1"/>
</dbReference>
<dbReference type="AlphaFoldDB" id="A0A3B1DCM5"/>
<name>A0A3B1DCM5_9ZZZZ</name>
<dbReference type="PANTHER" id="PTHR36529">
    <property type="entry name" value="SLL1095 PROTEIN"/>
    <property type="match status" value="1"/>
</dbReference>
<dbReference type="PANTHER" id="PTHR36529:SF1">
    <property type="entry name" value="GLYCOSYLTRANSFERASE"/>
    <property type="match status" value="1"/>
</dbReference>
<organism evidence="1">
    <name type="scientific">hydrothermal vent metagenome</name>
    <dbReference type="NCBI Taxonomy" id="652676"/>
    <lineage>
        <taxon>unclassified sequences</taxon>
        <taxon>metagenomes</taxon>
        <taxon>ecological metagenomes</taxon>
    </lineage>
</organism>
<sequence length="241" mass="27097">MYRGKKNNMNMLGVFVKQPVLGKVKTRLGADIGVEYATSLYTAFQSDIIDRFREMAETRFLCYAPNETAAKDYFSGQGRGGYQLWLQPDVSLGERMHQFFCYAFAHNAQRVVVIGSDSPTLPEKLIQEAFDCLEESDCVIGPATDGGFYLIGQRTEARPLFDGIEWSHATVLSQMVQKIKQANATLSLLSPWYDVDREEDLQFLEGHLKALQQTNHLSHMNRTIQAIETGQGGRTAETSLL</sequence>
<dbReference type="InterPro" id="IPR018641">
    <property type="entry name" value="Trfase_1_rSAM/seldom-assoc"/>
</dbReference>
<dbReference type="GO" id="GO:0016740">
    <property type="term" value="F:transferase activity"/>
    <property type="evidence" value="ECO:0007669"/>
    <property type="project" value="UniProtKB-KW"/>
</dbReference>
<accession>A0A3B1DCM5</accession>
<dbReference type="EMBL" id="UOGL01000216">
    <property type="protein sequence ID" value="VAX38522.1"/>
    <property type="molecule type" value="Genomic_DNA"/>
</dbReference>
<gene>
    <name evidence="1" type="ORF">MNBD_PLANCTO02-150</name>
</gene>
<dbReference type="Gene3D" id="3.90.550.10">
    <property type="entry name" value="Spore Coat Polysaccharide Biosynthesis Protein SpsA, Chain A"/>
    <property type="match status" value="1"/>
</dbReference>
<dbReference type="InterPro" id="IPR029044">
    <property type="entry name" value="Nucleotide-diphossugar_trans"/>
</dbReference>
<evidence type="ECO:0000313" key="1">
    <source>
        <dbReference type="EMBL" id="VAX38522.1"/>
    </source>
</evidence>
<dbReference type="SUPFAM" id="SSF53448">
    <property type="entry name" value="Nucleotide-diphospho-sugar transferases"/>
    <property type="match status" value="1"/>
</dbReference>
<reference evidence="1" key="1">
    <citation type="submission" date="2018-06" db="EMBL/GenBank/DDBJ databases">
        <authorList>
            <person name="Zhirakovskaya E."/>
        </authorList>
    </citation>
    <scope>NUCLEOTIDE SEQUENCE</scope>
</reference>